<dbReference type="FunCoup" id="A0A8V0Y237">
    <property type="interactions" value="2300"/>
</dbReference>
<comment type="subunit">
    <text evidence="12">Component of the ATP synthase complex composed at least of ATP5F1A/subunit alpha, ATP5F1B/subunit beta, ATP5MC1/subunit c (homooctomer), MT-ATP6/subunit a, MT-ATP8/subunit 8, ATP5ME/subunit e, ATP5MF/subunit f, ATP5MG/subunit g, ATP5MK/subunit k, ATP5MJ/subunit j, ATP5F1C/subunit gamma, ATP5F1D/subunit delta, ATP5F1E/subunit epsilon, ATP5PF/subunit F6, ATP5PB/subunit b, ATP5PD/subunit d, ATP5PO/subunit OSCP. ATP synthase complex consists of a soluble F(1) head domain (subunits alpha(3) and beta(3)) - the catalytic core - and a membrane F(0) domain - the membrane proton channel (subunits c, a, 8, e, f, g, k and j). These two domains are linked by a central stalk (subunits gamma, delta, and epsilon) rotating inside the F1 region and a stationary peripheral stalk (subunits F6, b, d, and OSCP).</text>
</comment>
<dbReference type="Proteomes" id="UP000000539">
    <property type="component" value="Chromosome 1"/>
</dbReference>
<keyword evidence="4" id="KW-0138">CF(0)</keyword>
<dbReference type="GeneTree" id="ENSGT00390000008902"/>
<proteinExistence type="evidence at protein level"/>
<evidence type="ECO:0000256" key="6">
    <source>
        <dbReference type="ARBA" id="ARBA00022792"/>
    </source>
</evidence>
<reference evidence="14" key="3">
    <citation type="submission" date="2025-09" db="UniProtKB">
        <authorList>
            <consortium name="Ensembl"/>
        </authorList>
    </citation>
    <scope>IDENTIFICATION</scope>
    <source>
        <strain evidence="14">broiler</strain>
    </source>
</reference>
<keyword evidence="5" id="KW-0375">Hydrogen ion transport</keyword>
<evidence type="ECO:0000256" key="13">
    <source>
        <dbReference type="ARBA" id="ARBA00073749"/>
    </source>
</evidence>
<keyword evidence="8" id="KW-0496">Mitochondrion</keyword>
<dbReference type="PANTHER" id="PTHR12441:SF10">
    <property type="entry name" value="ATP SYNTHASE-COUPLING FACTOR 6, MITOCHONDRIAL"/>
    <property type="match status" value="1"/>
</dbReference>
<evidence type="ECO:0000313" key="14">
    <source>
        <dbReference type="Ensembl" id="ENSGALP00010014644.1"/>
    </source>
</evidence>
<evidence type="ECO:0000256" key="7">
    <source>
        <dbReference type="ARBA" id="ARBA00023065"/>
    </source>
</evidence>
<evidence type="ECO:0000256" key="1">
    <source>
        <dbReference type="ARBA" id="ARBA00004273"/>
    </source>
</evidence>
<reference evidence="14" key="1">
    <citation type="submission" date="2020-11" db="EMBL/GenBank/DDBJ databases">
        <title>Gallus gallus (Chicken) genome, bGalGal1, GRCg7b, maternal haplotype autosomes + Z &amp; W.</title>
        <authorList>
            <person name="Warren W."/>
            <person name="Formenti G."/>
            <person name="Fedrigo O."/>
            <person name="Haase B."/>
            <person name="Mountcastle J."/>
            <person name="Balacco J."/>
            <person name="Tracey A."/>
            <person name="Schneider V."/>
            <person name="Okimoto R."/>
            <person name="Cheng H."/>
            <person name="Hawken R."/>
            <person name="Howe K."/>
            <person name="Jarvis E.D."/>
        </authorList>
    </citation>
    <scope>NUCLEOTIDE SEQUENCE [LARGE SCALE GENOMIC DNA]</scope>
    <source>
        <strain evidence="14">Broiler</strain>
    </source>
</reference>
<keyword evidence="9" id="KW-0472">Membrane</keyword>
<gene>
    <name evidence="14" type="primary">ATP5J</name>
</gene>
<dbReference type="GO" id="GO:0015078">
    <property type="term" value="F:proton transmembrane transporter activity"/>
    <property type="evidence" value="ECO:0007669"/>
    <property type="project" value="InterPro"/>
</dbReference>
<keyword evidence="16" id="KW-1267">Proteomics identification</keyword>
<evidence type="ECO:0000313" key="15">
    <source>
        <dbReference type="Proteomes" id="UP000000539"/>
    </source>
</evidence>
<evidence type="ECO:0000256" key="11">
    <source>
        <dbReference type="ARBA" id="ARBA00059339"/>
    </source>
</evidence>
<dbReference type="FunFam" id="1.10.246.110:FF:000001">
    <property type="entry name" value="ATP synthase-coupling factor 6, mitochondrial"/>
    <property type="match status" value="1"/>
</dbReference>
<evidence type="ECO:0007829" key="16">
    <source>
        <dbReference type="PeptideAtlas" id="A0A8V0Y237"/>
    </source>
</evidence>
<reference evidence="14" key="2">
    <citation type="submission" date="2025-08" db="UniProtKB">
        <authorList>
            <consortium name="Ensembl"/>
        </authorList>
    </citation>
    <scope>IDENTIFICATION</scope>
    <source>
        <strain evidence="14">broiler</strain>
    </source>
</reference>
<comment type="subcellular location">
    <subcellularLocation>
        <location evidence="1">Mitochondrion inner membrane</location>
    </subcellularLocation>
</comment>
<accession>A0A8V0Y237</accession>
<dbReference type="GO" id="GO:0045259">
    <property type="term" value="C:proton-transporting ATP synthase complex"/>
    <property type="evidence" value="ECO:0000318"/>
    <property type="project" value="GO_Central"/>
</dbReference>
<keyword evidence="7" id="KW-0406">Ion transport</keyword>
<dbReference type="Ensembl" id="ENSGALT00010025988.1">
    <property type="protein sequence ID" value="ENSGALP00010014644.1"/>
    <property type="gene ID" value="ENSGALG00010010855.1"/>
</dbReference>
<keyword evidence="3" id="KW-0813">Transport</keyword>
<organism evidence="14 15">
    <name type="scientific">Gallus gallus</name>
    <name type="common">Chicken</name>
    <dbReference type="NCBI Taxonomy" id="9031"/>
    <lineage>
        <taxon>Eukaryota</taxon>
        <taxon>Metazoa</taxon>
        <taxon>Chordata</taxon>
        <taxon>Craniata</taxon>
        <taxon>Vertebrata</taxon>
        <taxon>Euteleostomi</taxon>
        <taxon>Archelosauria</taxon>
        <taxon>Archosauria</taxon>
        <taxon>Dinosauria</taxon>
        <taxon>Saurischia</taxon>
        <taxon>Theropoda</taxon>
        <taxon>Coelurosauria</taxon>
        <taxon>Aves</taxon>
        <taxon>Neognathae</taxon>
        <taxon>Galloanserae</taxon>
        <taxon>Galliformes</taxon>
        <taxon>Phasianidae</taxon>
        <taxon>Phasianinae</taxon>
        <taxon>Gallus</taxon>
    </lineage>
</organism>
<keyword evidence="6" id="KW-0999">Mitochondrion inner membrane</keyword>
<dbReference type="SUPFAM" id="SSF111357">
    <property type="entry name" value="Mitochondrial ATP synthase coupling factor 6"/>
    <property type="match status" value="1"/>
</dbReference>
<comment type="function">
    <text evidence="11">Subunit F6, of the mitochondrial membrane ATP synthase complex (F(1)F(0) ATP synthase or Complex V) that produces ATP from ADP in the presence of a proton gradient across the membrane which is generated by electron transport complexes of the respiratory chain. ATP synthase complex consist of a soluble F(1) head domain - the catalytic core - and a membrane F(1) domain - the membrane proton channel. These two domains are linked by a central stalk rotating inside the F(1) region and a stationary peripheral stalk. During catalysis, ATP synthesis in the catalytic domain of F(1) is coupled via a rotary mechanism of the central stalk subunits to proton translocation. In vivo, can only synthesize ATP although its ATP hydrolase activity can be activated artificially in vitro. Part of the complex F(0) domain. Part of the complex F(0) domain and the peripheric stalk, which acts as a stator to hold the catalytic alpha(3)beta(3) subcomplex and subunit a/ATP6 static relative to the rotary elements.</text>
</comment>
<name>A0A8V0Y237_CHICK</name>
<evidence type="ECO:0000256" key="9">
    <source>
        <dbReference type="ARBA" id="ARBA00023136"/>
    </source>
</evidence>
<dbReference type="Pfam" id="PF05511">
    <property type="entry name" value="ATP-synt_F6"/>
    <property type="match status" value="1"/>
</dbReference>
<dbReference type="GO" id="GO:0005743">
    <property type="term" value="C:mitochondrial inner membrane"/>
    <property type="evidence" value="ECO:0007669"/>
    <property type="project" value="UniProtKB-SubCell"/>
</dbReference>
<dbReference type="GO" id="GO:0015986">
    <property type="term" value="P:proton motive force-driven ATP synthesis"/>
    <property type="evidence" value="ECO:0007669"/>
    <property type="project" value="InterPro"/>
</dbReference>
<comment type="similarity">
    <text evidence="2">Belongs to the eukaryotic ATPase subunit F6 family.</text>
</comment>
<dbReference type="PANTHER" id="PTHR12441">
    <property type="entry name" value="ATP SYNTHASE COUPLING FACTOR 6, MITOCHONDRIAL"/>
    <property type="match status" value="1"/>
</dbReference>
<evidence type="ECO:0000256" key="2">
    <source>
        <dbReference type="ARBA" id="ARBA00007346"/>
    </source>
</evidence>
<evidence type="ECO:0000256" key="3">
    <source>
        <dbReference type="ARBA" id="ARBA00022448"/>
    </source>
</evidence>
<evidence type="ECO:0000256" key="4">
    <source>
        <dbReference type="ARBA" id="ARBA00022547"/>
    </source>
</evidence>
<sequence length="222" mass="24330">MILHQILRLSSLFRSAVSVHLRRNIGFSAIAFNKAKELDPVQKLFLDKIREYNTKSKQAGGPVDVGPEFQKDMNESLARLQRMYGEGDLTKFPEFKFEGIHSSWFLHSTWDAVLPELILHGLPSGYSSPSAAATWLCTTGPPIQDHSALHRFPTGGSSPSPAPLWAPQFQPEAAPVGALHVLCLLQASSAAAPRASLWLQVEICKQYPWTTGGTACYSTALS</sequence>
<dbReference type="InterPro" id="IPR008387">
    <property type="entry name" value="ATP_synth_f6_mt"/>
</dbReference>
<evidence type="ECO:0000256" key="12">
    <source>
        <dbReference type="ARBA" id="ARBA00064647"/>
    </source>
</evidence>
<dbReference type="InterPro" id="IPR036204">
    <property type="entry name" value="ATP_synth_f6_sf_mt"/>
</dbReference>
<evidence type="ECO:0000256" key="8">
    <source>
        <dbReference type="ARBA" id="ARBA00023128"/>
    </source>
</evidence>
<evidence type="ECO:0000256" key="10">
    <source>
        <dbReference type="ARBA" id="ARBA00029863"/>
    </source>
</evidence>
<evidence type="ECO:0000256" key="5">
    <source>
        <dbReference type="ARBA" id="ARBA00022781"/>
    </source>
</evidence>
<dbReference type="OrthoDB" id="8902296at2759"/>
<keyword evidence="15" id="KW-1185">Reference proteome</keyword>
<protein>
    <recommendedName>
        <fullName evidence="13">ATP synthase peripheral stalk subunit F6, mitochondrial</fullName>
    </recommendedName>
    <alternativeName>
        <fullName evidence="10">ATP synthase peripheral stalk subunit F6</fullName>
    </alternativeName>
</protein>
<dbReference type="Gene3D" id="1.10.246.110">
    <property type="entry name" value="Mitochondrial ATP synthase-coupling factor 6"/>
    <property type="match status" value="1"/>
</dbReference>
<dbReference type="AlphaFoldDB" id="A0A8V0Y237"/>